<dbReference type="PANTHER" id="PTHR10472:SF5">
    <property type="entry name" value="D-AMINOACYL-TRNA DEACYLASE 1"/>
    <property type="match status" value="1"/>
</dbReference>
<protein>
    <recommendedName>
        <fullName evidence="2">D-aminoacyl-tRNA deacylase</fullName>
        <ecNumber evidence="2">3.1.1.96</ecNumber>
    </recommendedName>
</protein>
<reference evidence="6 7" key="1">
    <citation type="submission" date="2024-10" db="EMBL/GenBank/DDBJ databases">
        <title>Updated reference genomes for cyclostephanoid diatoms.</title>
        <authorList>
            <person name="Roberts W.R."/>
            <person name="Alverson A.J."/>
        </authorList>
    </citation>
    <scope>NUCLEOTIDE SEQUENCE [LARGE SCALE GENOMIC DNA]</scope>
    <source>
        <strain evidence="6 7">AJA228-03</strain>
    </source>
</reference>
<dbReference type="PANTHER" id="PTHR10472">
    <property type="entry name" value="D-TYROSYL-TRNA TYR DEACYLASE"/>
    <property type="match status" value="1"/>
</dbReference>
<dbReference type="Pfam" id="PF02580">
    <property type="entry name" value="Tyr_Deacylase"/>
    <property type="match status" value="1"/>
</dbReference>
<evidence type="ECO:0000256" key="2">
    <source>
        <dbReference type="ARBA" id="ARBA00013056"/>
    </source>
</evidence>
<comment type="caution">
    <text evidence="6">The sequence shown here is derived from an EMBL/GenBank/DDBJ whole genome shotgun (WGS) entry which is preliminary data.</text>
</comment>
<dbReference type="EC" id="3.1.1.96" evidence="2"/>
<evidence type="ECO:0000313" key="7">
    <source>
        <dbReference type="Proteomes" id="UP001530377"/>
    </source>
</evidence>
<feature type="compositionally biased region" description="Polar residues" evidence="5">
    <location>
        <begin position="211"/>
        <end position="220"/>
    </location>
</feature>
<comment type="similarity">
    <text evidence="1">Belongs to the DTD family.</text>
</comment>
<dbReference type="EMBL" id="JALLPB020000027">
    <property type="protein sequence ID" value="KAL3823902.1"/>
    <property type="molecule type" value="Genomic_DNA"/>
</dbReference>
<dbReference type="Proteomes" id="UP001530377">
    <property type="component" value="Unassembled WGS sequence"/>
</dbReference>
<comment type="catalytic activity">
    <reaction evidence="4">
        <text>a D-aminoacyl-tRNA + H2O = a tRNA + a D-alpha-amino acid + H(+)</text>
        <dbReference type="Rhea" id="RHEA:13953"/>
        <dbReference type="Rhea" id="RHEA-COMP:10123"/>
        <dbReference type="Rhea" id="RHEA-COMP:10124"/>
        <dbReference type="ChEBI" id="CHEBI:15377"/>
        <dbReference type="ChEBI" id="CHEBI:15378"/>
        <dbReference type="ChEBI" id="CHEBI:59871"/>
        <dbReference type="ChEBI" id="CHEBI:78442"/>
        <dbReference type="ChEBI" id="CHEBI:79333"/>
        <dbReference type="EC" id="3.1.1.96"/>
    </reaction>
</comment>
<proteinExistence type="inferred from homology"/>
<keyword evidence="7" id="KW-1185">Reference proteome</keyword>
<dbReference type="AlphaFoldDB" id="A0ABD3SHG6"/>
<dbReference type="Gene3D" id="3.50.80.10">
    <property type="entry name" value="D-tyrosyl-tRNA(Tyr) deacylase"/>
    <property type="match status" value="1"/>
</dbReference>
<dbReference type="InterPro" id="IPR023509">
    <property type="entry name" value="DTD-like_sf"/>
</dbReference>
<gene>
    <name evidence="6" type="ORF">ACHAXA_005484</name>
</gene>
<evidence type="ECO:0000256" key="5">
    <source>
        <dbReference type="SAM" id="MobiDB-lite"/>
    </source>
</evidence>
<name>A0ABD3SHG6_9STRA</name>
<comment type="catalytic activity">
    <reaction evidence="3">
        <text>glycyl-tRNA(Ala) + H2O = tRNA(Ala) + glycine + H(+)</text>
        <dbReference type="Rhea" id="RHEA:53744"/>
        <dbReference type="Rhea" id="RHEA-COMP:9657"/>
        <dbReference type="Rhea" id="RHEA-COMP:13640"/>
        <dbReference type="ChEBI" id="CHEBI:15377"/>
        <dbReference type="ChEBI" id="CHEBI:15378"/>
        <dbReference type="ChEBI" id="CHEBI:57305"/>
        <dbReference type="ChEBI" id="CHEBI:78442"/>
        <dbReference type="ChEBI" id="CHEBI:78522"/>
        <dbReference type="EC" id="3.1.1.96"/>
    </reaction>
</comment>
<feature type="region of interest" description="Disordered" evidence="5">
    <location>
        <begin position="167"/>
        <end position="220"/>
    </location>
</feature>
<evidence type="ECO:0000256" key="3">
    <source>
        <dbReference type="ARBA" id="ARBA00047676"/>
    </source>
</evidence>
<sequence length="220" mass="24293">MRHDALYLPLALLCARPSPPSSSSPSSYSHVSAMRLIVQRVKSASVTVRDDALGVDGLERISSIGPGILALVGLHAMDDESDLIYCARRLLNVRLWESEVGKKPWRRHVRQMGYEVLCVSQFTLYGTLSSRRYQPDYKLAMKSDDARRMYEEFLALLRTGYDVSGGGGGGGGFGREDGQMEGTSSMMMWGGGRRGDENDARRPVDPRRTVETVSTRGGRS</sequence>
<evidence type="ECO:0000313" key="6">
    <source>
        <dbReference type="EMBL" id="KAL3823902.1"/>
    </source>
</evidence>
<evidence type="ECO:0000256" key="1">
    <source>
        <dbReference type="ARBA" id="ARBA00009673"/>
    </source>
</evidence>
<dbReference type="GO" id="GO:0051499">
    <property type="term" value="F:D-aminoacyl-tRNA deacylase activity"/>
    <property type="evidence" value="ECO:0007669"/>
    <property type="project" value="UniProtKB-EC"/>
</dbReference>
<feature type="compositionally biased region" description="Basic and acidic residues" evidence="5">
    <location>
        <begin position="193"/>
        <end position="210"/>
    </location>
</feature>
<evidence type="ECO:0000256" key="4">
    <source>
        <dbReference type="ARBA" id="ARBA00048018"/>
    </source>
</evidence>
<dbReference type="InterPro" id="IPR003732">
    <property type="entry name" value="Daa-tRNA_deacyls_DTD"/>
</dbReference>
<organism evidence="6 7">
    <name type="scientific">Cyclostephanos tholiformis</name>
    <dbReference type="NCBI Taxonomy" id="382380"/>
    <lineage>
        <taxon>Eukaryota</taxon>
        <taxon>Sar</taxon>
        <taxon>Stramenopiles</taxon>
        <taxon>Ochrophyta</taxon>
        <taxon>Bacillariophyta</taxon>
        <taxon>Coscinodiscophyceae</taxon>
        <taxon>Thalassiosirophycidae</taxon>
        <taxon>Stephanodiscales</taxon>
        <taxon>Stephanodiscaceae</taxon>
        <taxon>Cyclostephanos</taxon>
    </lineage>
</organism>
<dbReference type="SUPFAM" id="SSF69500">
    <property type="entry name" value="DTD-like"/>
    <property type="match status" value="1"/>
</dbReference>
<accession>A0ABD3SHG6</accession>